<feature type="disulfide bond" evidence="13">
    <location>
        <begin position="431"/>
        <end position="435"/>
    </location>
</feature>
<feature type="disulfide bond" evidence="13">
    <location>
        <begin position="43"/>
        <end position="53"/>
    </location>
</feature>
<dbReference type="PANTHER" id="PTHR10082">
    <property type="entry name" value="INTEGRIN BETA SUBUNIT"/>
    <property type="match status" value="1"/>
</dbReference>
<evidence type="ECO:0000259" key="17">
    <source>
        <dbReference type="SMART" id="SM00187"/>
    </source>
</evidence>
<keyword evidence="10 15" id="KW-0472">Membrane</keyword>
<evidence type="ECO:0000256" key="15">
    <source>
        <dbReference type="SAM" id="Phobius"/>
    </source>
</evidence>
<feature type="signal peptide" evidence="16">
    <location>
        <begin position="1"/>
        <end position="18"/>
    </location>
</feature>
<feature type="disulfide bond" evidence="13">
    <location>
        <begin position="586"/>
        <end position="601"/>
    </location>
</feature>
<feature type="disulfide bond" evidence="13">
    <location>
        <begin position="501"/>
        <end position="506"/>
    </location>
</feature>
<dbReference type="Gene3D" id="1.20.5.100">
    <property type="entry name" value="Cytochrome c1, transmembrane anchor, C-terminal"/>
    <property type="match status" value="1"/>
</dbReference>
<reference evidence="19 20" key="1">
    <citation type="submission" date="2020-04" db="EMBL/GenBank/DDBJ databases">
        <authorList>
            <person name="Wallbank WR R."/>
            <person name="Pardo Diaz C."/>
            <person name="Kozak K."/>
            <person name="Martin S."/>
            <person name="Jiggins C."/>
            <person name="Moest M."/>
            <person name="Warren A I."/>
            <person name="Byers J.R.P. K."/>
            <person name="Montejo-Kovacevich G."/>
            <person name="Yen C E."/>
        </authorList>
    </citation>
    <scope>NUCLEOTIDE SEQUENCE [LARGE SCALE GENOMIC DNA]</scope>
</reference>
<dbReference type="Gene3D" id="2.60.40.1510">
    <property type="entry name" value="ntegrin, alpha v. Chain A, domain 3"/>
    <property type="match status" value="1"/>
</dbReference>
<feature type="disulfide bond" evidence="13">
    <location>
        <begin position="503"/>
        <end position="533"/>
    </location>
</feature>
<organism evidence="19 20">
    <name type="scientific">Arctia plantaginis</name>
    <name type="common">Wood tiger moth</name>
    <name type="synonym">Phalaena plantaginis</name>
    <dbReference type="NCBI Taxonomy" id="874455"/>
    <lineage>
        <taxon>Eukaryota</taxon>
        <taxon>Metazoa</taxon>
        <taxon>Ecdysozoa</taxon>
        <taxon>Arthropoda</taxon>
        <taxon>Hexapoda</taxon>
        <taxon>Insecta</taxon>
        <taxon>Pterygota</taxon>
        <taxon>Neoptera</taxon>
        <taxon>Endopterygota</taxon>
        <taxon>Lepidoptera</taxon>
        <taxon>Glossata</taxon>
        <taxon>Ditrysia</taxon>
        <taxon>Noctuoidea</taxon>
        <taxon>Erebidae</taxon>
        <taxon>Arctiinae</taxon>
        <taxon>Arctia</taxon>
    </lineage>
</organism>
<dbReference type="InterPro" id="IPR036465">
    <property type="entry name" value="vWFA_dom_sf"/>
</dbReference>
<protein>
    <recommendedName>
        <fullName evidence="14">Integrin beta</fullName>
    </recommendedName>
</protein>
<evidence type="ECO:0000256" key="4">
    <source>
        <dbReference type="ARBA" id="ARBA00022692"/>
    </source>
</evidence>
<dbReference type="InterPro" id="IPR014836">
    <property type="entry name" value="Integrin_bsu_cyt_dom"/>
</dbReference>
<dbReference type="InterPro" id="IPR015812">
    <property type="entry name" value="Integrin_bsu"/>
</dbReference>
<evidence type="ECO:0000256" key="2">
    <source>
        <dbReference type="ARBA" id="ARBA00007449"/>
    </source>
</evidence>
<evidence type="ECO:0000256" key="7">
    <source>
        <dbReference type="ARBA" id="ARBA00022889"/>
    </source>
</evidence>
<dbReference type="SMART" id="SM01241">
    <property type="entry name" value="Integrin_b_cyt"/>
    <property type="match status" value="1"/>
</dbReference>
<comment type="caution">
    <text evidence="19">The sequence shown here is derived from an EMBL/GenBank/DDBJ whole genome shotgun (WGS) entry which is preliminary data.</text>
</comment>
<feature type="disulfide bond" evidence="13">
    <location>
        <begin position="612"/>
        <end position="621"/>
    </location>
</feature>
<dbReference type="PIRSF" id="PIRSF002512">
    <property type="entry name" value="Integrin_B"/>
    <property type="match status" value="1"/>
</dbReference>
<dbReference type="PRINTS" id="PR01186">
    <property type="entry name" value="INTEGRINB"/>
</dbReference>
<feature type="domain" description="Integrin beta subunit VWA" evidence="17">
    <location>
        <begin position="28"/>
        <end position="433"/>
    </location>
</feature>
<dbReference type="Pfam" id="PF00362">
    <property type="entry name" value="Integrin_beta"/>
    <property type="match status" value="1"/>
</dbReference>
<evidence type="ECO:0000256" key="10">
    <source>
        <dbReference type="ARBA" id="ARBA00023136"/>
    </source>
</evidence>
<dbReference type="OrthoDB" id="10262892at2759"/>
<dbReference type="GO" id="GO:0007157">
    <property type="term" value="P:heterophilic cell-cell adhesion via plasma membrane cell adhesion molecules"/>
    <property type="evidence" value="ECO:0007669"/>
    <property type="project" value="UniProtKB-ARBA"/>
</dbReference>
<evidence type="ECO:0000256" key="9">
    <source>
        <dbReference type="ARBA" id="ARBA00023037"/>
    </source>
</evidence>
<evidence type="ECO:0000259" key="18">
    <source>
        <dbReference type="SMART" id="SM01241"/>
    </source>
</evidence>
<dbReference type="GO" id="GO:0033627">
    <property type="term" value="P:cell adhesion mediated by integrin"/>
    <property type="evidence" value="ECO:0007669"/>
    <property type="project" value="TreeGrafter"/>
</dbReference>
<evidence type="ECO:0000256" key="3">
    <source>
        <dbReference type="ARBA" id="ARBA00022536"/>
    </source>
</evidence>
<evidence type="ECO:0000256" key="1">
    <source>
        <dbReference type="ARBA" id="ARBA00004479"/>
    </source>
</evidence>
<evidence type="ECO:0000256" key="11">
    <source>
        <dbReference type="ARBA" id="ARBA00023157"/>
    </source>
</evidence>
<feature type="disulfide bond" evidence="13">
    <location>
        <begin position="546"/>
        <end position="555"/>
    </location>
</feature>
<feature type="domain" description="Integrin beta subunit cytoplasmic" evidence="18">
    <location>
        <begin position="720"/>
        <end position="764"/>
    </location>
</feature>
<keyword evidence="9 14" id="KW-0401">Integrin</keyword>
<dbReference type="SMART" id="SM00187">
    <property type="entry name" value="INB"/>
    <property type="match status" value="1"/>
</dbReference>
<accession>A0A8S0ZDU3</accession>
<feature type="transmembrane region" description="Helical" evidence="15">
    <location>
        <begin position="697"/>
        <end position="719"/>
    </location>
</feature>
<evidence type="ECO:0000256" key="16">
    <source>
        <dbReference type="SAM" id="SignalP"/>
    </source>
</evidence>
<comment type="subcellular location">
    <subcellularLocation>
        <location evidence="14">Cell membrane</location>
        <topology evidence="14">Single-pass type I membrane protein</topology>
    </subcellularLocation>
    <subcellularLocation>
        <location evidence="1">Membrane</location>
        <topology evidence="1">Single-pass type I membrane protein</topology>
    </subcellularLocation>
</comment>
<name>A0A8S0ZDU3_ARCPL</name>
<feature type="disulfide bond" evidence="13">
    <location>
        <begin position="32"/>
        <end position="66"/>
    </location>
</feature>
<dbReference type="FunFam" id="2.10.25.10:FF:000036">
    <property type="entry name" value="Integrin beta"/>
    <property type="match status" value="1"/>
</dbReference>
<evidence type="ECO:0000256" key="14">
    <source>
        <dbReference type="RuleBase" id="RU000633"/>
    </source>
</evidence>
<dbReference type="GO" id="GO:0009986">
    <property type="term" value="C:cell surface"/>
    <property type="evidence" value="ECO:0007669"/>
    <property type="project" value="TreeGrafter"/>
</dbReference>
<feature type="disulfide bond" evidence="13">
    <location>
        <begin position="456"/>
        <end position="495"/>
    </location>
</feature>
<dbReference type="GO" id="GO:0007160">
    <property type="term" value="P:cell-matrix adhesion"/>
    <property type="evidence" value="ECO:0007669"/>
    <property type="project" value="TreeGrafter"/>
</dbReference>
<feature type="disulfide bond" evidence="13">
    <location>
        <begin position="461"/>
        <end position="470"/>
    </location>
</feature>
<dbReference type="GO" id="GO:0016477">
    <property type="term" value="P:cell migration"/>
    <property type="evidence" value="ECO:0007669"/>
    <property type="project" value="TreeGrafter"/>
</dbReference>
<feature type="disulfide bond" evidence="13">
    <location>
        <begin position="231"/>
        <end position="272"/>
    </location>
</feature>
<gene>
    <name evidence="19" type="ORF">APLA_LOCUS5141</name>
</gene>
<feature type="disulfide bond" evidence="13">
    <location>
        <begin position="402"/>
        <end position="660"/>
    </location>
</feature>
<keyword evidence="6" id="KW-0677">Repeat</keyword>
<comment type="similarity">
    <text evidence="2 14">Belongs to the integrin beta chain family.</text>
</comment>
<keyword evidence="4 14" id="KW-0812">Transmembrane</keyword>
<evidence type="ECO:0000256" key="6">
    <source>
        <dbReference type="ARBA" id="ARBA00022737"/>
    </source>
</evidence>
<feature type="chain" id="PRO_5035779209" description="Integrin beta" evidence="16">
    <location>
        <begin position="19"/>
        <end position="764"/>
    </location>
</feature>
<evidence type="ECO:0000256" key="8">
    <source>
        <dbReference type="ARBA" id="ARBA00022989"/>
    </source>
</evidence>
<dbReference type="PANTHER" id="PTHR10082:SF60">
    <property type="entry name" value="INTEGRIN BETA-PS"/>
    <property type="match status" value="1"/>
</dbReference>
<evidence type="ECO:0000313" key="19">
    <source>
        <dbReference type="EMBL" id="CAB3231357.1"/>
    </source>
</evidence>
<dbReference type="GO" id="GO:0008305">
    <property type="term" value="C:integrin complex"/>
    <property type="evidence" value="ECO:0007669"/>
    <property type="project" value="TreeGrafter"/>
</dbReference>
<dbReference type="GO" id="GO:0005925">
    <property type="term" value="C:focal adhesion"/>
    <property type="evidence" value="ECO:0007669"/>
    <property type="project" value="TreeGrafter"/>
</dbReference>
<proteinExistence type="inferred from homology"/>
<dbReference type="SUPFAM" id="SSF69179">
    <property type="entry name" value="Integrin domains"/>
    <property type="match status" value="1"/>
</dbReference>
<evidence type="ECO:0000256" key="12">
    <source>
        <dbReference type="ARBA" id="ARBA00023180"/>
    </source>
</evidence>
<dbReference type="Gene3D" id="2.10.25.10">
    <property type="entry name" value="Laminin"/>
    <property type="match status" value="3"/>
</dbReference>
<feature type="disulfide bond" evidence="13">
    <location>
        <begin position="539"/>
        <end position="544"/>
    </location>
</feature>
<feature type="disulfide bond" evidence="13">
    <location>
        <begin position="579"/>
        <end position="584"/>
    </location>
</feature>
<dbReference type="Pfam" id="PF23105">
    <property type="entry name" value="EGF_integrin"/>
    <property type="match status" value="1"/>
</dbReference>
<dbReference type="InterPro" id="IPR032695">
    <property type="entry name" value="Integrin_dom_sf"/>
</dbReference>
<keyword evidence="3" id="KW-0245">EGF-like domain</keyword>
<feature type="disulfide bond" evidence="13">
    <location>
        <begin position="509"/>
        <end position="518"/>
    </location>
</feature>
<dbReference type="Pfam" id="PF08725">
    <property type="entry name" value="Integrin_b_cyt"/>
    <property type="match status" value="1"/>
</dbReference>
<dbReference type="GO" id="GO:0007229">
    <property type="term" value="P:integrin-mediated signaling pathway"/>
    <property type="evidence" value="ECO:0007669"/>
    <property type="project" value="UniProtKB-KW"/>
</dbReference>
<dbReference type="Proteomes" id="UP000494256">
    <property type="component" value="Unassembled WGS sequence"/>
</dbReference>
<dbReference type="Gene3D" id="3.40.50.410">
    <property type="entry name" value="von Willebrand factor, type A domain"/>
    <property type="match status" value="1"/>
</dbReference>
<feature type="disulfide bond" evidence="13">
    <location>
        <begin position="29"/>
        <end position="40"/>
    </location>
</feature>
<dbReference type="SUPFAM" id="SSF53300">
    <property type="entry name" value="vWA-like"/>
    <property type="match status" value="1"/>
</dbReference>
<evidence type="ECO:0000313" key="20">
    <source>
        <dbReference type="Proteomes" id="UP000494256"/>
    </source>
</evidence>
<evidence type="ECO:0000256" key="13">
    <source>
        <dbReference type="PIRSR" id="PIRSR002512-1"/>
    </source>
</evidence>
<dbReference type="InterPro" id="IPR057073">
    <property type="entry name" value="EGF_integrin_2"/>
</dbReference>
<dbReference type="AlphaFoldDB" id="A0A8S0ZDU3"/>
<dbReference type="GO" id="GO:0005178">
    <property type="term" value="F:integrin binding"/>
    <property type="evidence" value="ECO:0007669"/>
    <property type="project" value="TreeGrafter"/>
</dbReference>
<keyword evidence="11 13" id="KW-1015">Disulfide bond</keyword>
<keyword evidence="7 14" id="KW-0130">Cell adhesion</keyword>
<keyword evidence="12" id="KW-0325">Glycoprotein</keyword>
<dbReference type="EMBL" id="CADEBD010000288">
    <property type="protein sequence ID" value="CAB3231357.1"/>
    <property type="molecule type" value="Genomic_DNA"/>
</dbReference>
<keyword evidence="5 16" id="KW-0732">Signal</keyword>
<keyword evidence="8 15" id="KW-1133">Transmembrane helix</keyword>
<evidence type="ECO:0000256" key="5">
    <source>
        <dbReference type="ARBA" id="ARBA00022729"/>
    </source>
</evidence>
<feature type="disulfide bond" evidence="13">
    <location>
        <begin position="557"/>
        <end position="564"/>
    </location>
</feature>
<dbReference type="InterPro" id="IPR002369">
    <property type="entry name" value="Integrin_bsu_VWA"/>
</dbReference>
<sequence>MLIKIFLVLVFRLYYVSCETGDECNFKTCGACISSAHDICVWCPNDKFAERRCMPLNVLNTTKNWCNNSYIKSHPNLPINIRNDDFNNSIQLRPQRIKIKTSPRFLNKFPIYFKPAEDYPLDVYYLIDISYTMKYQKSALETQAKAIYAQLSDYTNNVKLGIGSFVEKPGFPYVDRIRPTNTTTLSHAFKNHLSLTKNVSAFENTIKNIKFGANYDDPESGLDGLMQAMICKDELQWRNDSRRIIVLCTDSTYHSAGDGKIVGAIKPNDMKCHLDNDLYNETFALTYDYPSISQIDKVAREGQFIIVFATKESVSTEYNYLAKDIFGAKHAVLDFENDAVKIIKDAYLEYATKAELHYFDKLPKFVELTFDQNCYTKPKRNCESTPEQRTVSIEGNLIVKYCPPDNEKKHEIVIHPIGIKDSLVIELEIDCQCDCEKEISTNTTSPVCHNAGFIQCGICKCNEGSYGVDCRCNGSSTDTKDMEKCKLNADDKMLCSGRGTCRCGKCETCNKGFSGDYCEFDDTACPRRNKKLCSNNGKCNRGRCECYSLWKDADCSCTLDKTKCITPYSKTECSRHGKCNCGKCECDKLPDKNGTYTGIYCETCDDCGEKLCKDLEDYVLCNVINDKNVCDEQYNTTDTIVKFLNKTQINGPNWNIAQYCKKRLENDSCIIFKYKYENGNMVLGIQTEHELPPKANIFIAVGSALGAVLLIGIITLIVWKILIDLHDKREYEKFDKESKANGYVTDNILYEPPSCTYRNPVCEG</sequence>
<feature type="disulfide bond" evidence="13">
    <location>
        <begin position="374"/>
        <end position="382"/>
    </location>
</feature>